<name>A0A1G2G362_9BACT</name>
<dbReference type="Pfam" id="PF09136">
    <property type="entry name" value="Glucodextran_B"/>
    <property type="match status" value="1"/>
</dbReference>
<proteinExistence type="predicted"/>
<dbReference type="Proteomes" id="UP000177480">
    <property type="component" value="Unassembled WGS sequence"/>
</dbReference>
<sequence length="132" mass="14721">MIVSSDYLEETHKRARNKQYAMALFVGGGLLLVGFYFIYQLRDWILLPKLTVDVPADGALLQGPDVVVEGNATPSVRLTVNGVVAYNEENGHFHTVLLLPAGLHTIEVVAENRFGRIRSVMRQVVVEESERN</sequence>
<dbReference type="AlphaFoldDB" id="A0A1G2G362"/>
<comment type="caution">
    <text evidence="2">The sequence shown here is derived from an EMBL/GenBank/DDBJ whole genome shotgun (WGS) entry which is preliminary data.</text>
</comment>
<reference evidence="2 3" key="1">
    <citation type="journal article" date="2016" name="Nat. Commun.">
        <title>Thousands of microbial genomes shed light on interconnected biogeochemical processes in an aquifer system.</title>
        <authorList>
            <person name="Anantharaman K."/>
            <person name="Brown C.T."/>
            <person name="Hug L.A."/>
            <person name="Sharon I."/>
            <person name="Castelle C.J."/>
            <person name="Probst A.J."/>
            <person name="Thomas B.C."/>
            <person name="Singh A."/>
            <person name="Wilkins M.J."/>
            <person name="Karaoz U."/>
            <person name="Brodie E.L."/>
            <person name="Williams K.H."/>
            <person name="Hubbard S.S."/>
            <person name="Banfield J.F."/>
        </authorList>
    </citation>
    <scope>NUCLEOTIDE SEQUENCE [LARGE SCALE GENOMIC DNA]</scope>
</reference>
<evidence type="ECO:0000313" key="2">
    <source>
        <dbReference type="EMBL" id="OGZ44597.1"/>
    </source>
</evidence>
<keyword evidence="1" id="KW-0812">Transmembrane</keyword>
<organism evidence="2 3">
    <name type="scientific">Candidatus Ryanbacteria bacterium RIFCSPHIGHO2_01_FULL_45_22</name>
    <dbReference type="NCBI Taxonomy" id="1802114"/>
    <lineage>
        <taxon>Bacteria</taxon>
        <taxon>Candidatus Ryaniibacteriota</taxon>
    </lineage>
</organism>
<keyword evidence="1" id="KW-0472">Membrane</keyword>
<feature type="transmembrane region" description="Helical" evidence="1">
    <location>
        <begin position="20"/>
        <end position="39"/>
    </location>
</feature>
<protein>
    <submittedName>
        <fullName evidence="2">Uncharacterized protein</fullName>
    </submittedName>
</protein>
<evidence type="ECO:0000256" key="1">
    <source>
        <dbReference type="SAM" id="Phobius"/>
    </source>
</evidence>
<dbReference type="EMBL" id="MHNK01000001">
    <property type="protein sequence ID" value="OGZ44597.1"/>
    <property type="molecule type" value="Genomic_DNA"/>
</dbReference>
<accession>A0A1G2G362</accession>
<keyword evidence="1" id="KW-1133">Transmembrane helix</keyword>
<dbReference type="Gene3D" id="2.60.40.10">
    <property type="entry name" value="Immunoglobulins"/>
    <property type="match status" value="1"/>
</dbReference>
<gene>
    <name evidence="2" type="ORF">A2719_04250</name>
</gene>
<dbReference type="STRING" id="1802114.A2719_04250"/>
<evidence type="ECO:0000313" key="3">
    <source>
        <dbReference type="Proteomes" id="UP000177480"/>
    </source>
</evidence>
<dbReference type="InterPro" id="IPR013783">
    <property type="entry name" value="Ig-like_fold"/>
</dbReference>